<proteinExistence type="predicted"/>
<evidence type="ECO:0000256" key="1">
    <source>
        <dbReference type="ARBA" id="ARBA00013064"/>
    </source>
</evidence>
<evidence type="ECO:0000259" key="7">
    <source>
        <dbReference type="PROSITE" id="PS50056"/>
    </source>
</evidence>
<evidence type="ECO:0000256" key="3">
    <source>
        <dbReference type="ARBA" id="ARBA00022912"/>
    </source>
</evidence>
<dbReference type="AlphaFoldDB" id="A0A2G8KNK8"/>
<dbReference type="FunFam" id="3.90.190.10:FF:000102">
    <property type="entry name" value="Receptor-type tyrosine-protein phosphatase"/>
    <property type="match status" value="1"/>
</dbReference>
<dbReference type="PROSITE" id="PS50056">
    <property type="entry name" value="TYR_PHOSPHATASE_2"/>
    <property type="match status" value="1"/>
</dbReference>
<dbReference type="OrthoDB" id="6144519at2759"/>
<feature type="domain" description="Tyrosine-protein phosphatase" evidence="6">
    <location>
        <begin position="351"/>
        <end position="488"/>
    </location>
</feature>
<evidence type="ECO:0000256" key="5">
    <source>
        <dbReference type="SAM" id="MobiDB-lite"/>
    </source>
</evidence>
<dbReference type="InterPro" id="IPR000242">
    <property type="entry name" value="PTP_cat"/>
</dbReference>
<dbReference type="GO" id="GO:0004725">
    <property type="term" value="F:protein tyrosine phosphatase activity"/>
    <property type="evidence" value="ECO:0007669"/>
    <property type="project" value="UniProtKB-EC"/>
</dbReference>
<dbReference type="InterPro" id="IPR029021">
    <property type="entry name" value="Prot-tyrosine_phosphatase-like"/>
</dbReference>
<gene>
    <name evidence="8" type="ORF">BSL78_13506</name>
</gene>
<dbReference type="Proteomes" id="UP000230750">
    <property type="component" value="Unassembled WGS sequence"/>
</dbReference>
<accession>A0A2G8KNK8</accession>
<keyword evidence="9" id="KW-1185">Reference proteome</keyword>
<dbReference type="PROSITE" id="PS00383">
    <property type="entry name" value="TYR_PHOSPHATASE_1"/>
    <property type="match status" value="1"/>
</dbReference>
<evidence type="ECO:0000256" key="2">
    <source>
        <dbReference type="ARBA" id="ARBA00022801"/>
    </source>
</evidence>
<protein>
    <recommendedName>
        <fullName evidence="1">protein-tyrosine-phosphatase</fullName>
        <ecNumber evidence="1">3.1.3.48</ecNumber>
    </recommendedName>
</protein>
<feature type="domain" description="Tyrosine-protein phosphatase" evidence="6">
    <location>
        <begin position="70"/>
        <end position="326"/>
    </location>
</feature>
<comment type="catalytic activity">
    <reaction evidence="4">
        <text>O-phospho-L-tyrosyl-[protein] + H2O = L-tyrosyl-[protein] + phosphate</text>
        <dbReference type="Rhea" id="RHEA:10684"/>
        <dbReference type="Rhea" id="RHEA-COMP:10136"/>
        <dbReference type="Rhea" id="RHEA-COMP:20101"/>
        <dbReference type="ChEBI" id="CHEBI:15377"/>
        <dbReference type="ChEBI" id="CHEBI:43474"/>
        <dbReference type="ChEBI" id="CHEBI:46858"/>
        <dbReference type="ChEBI" id="CHEBI:61978"/>
        <dbReference type="EC" id="3.1.3.48"/>
    </reaction>
</comment>
<dbReference type="InterPro" id="IPR016130">
    <property type="entry name" value="Tyr_Pase_AS"/>
</dbReference>
<keyword evidence="8" id="KW-0675">Receptor</keyword>
<organism evidence="8 9">
    <name type="scientific">Stichopus japonicus</name>
    <name type="common">Sea cucumber</name>
    <dbReference type="NCBI Taxonomy" id="307972"/>
    <lineage>
        <taxon>Eukaryota</taxon>
        <taxon>Metazoa</taxon>
        <taxon>Echinodermata</taxon>
        <taxon>Eleutherozoa</taxon>
        <taxon>Echinozoa</taxon>
        <taxon>Holothuroidea</taxon>
        <taxon>Aspidochirotacea</taxon>
        <taxon>Aspidochirotida</taxon>
        <taxon>Stichopodidae</taxon>
        <taxon>Apostichopus</taxon>
    </lineage>
</organism>
<dbReference type="SMART" id="SM00404">
    <property type="entry name" value="PTPc_motif"/>
    <property type="match status" value="1"/>
</dbReference>
<dbReference type="InterPro" id="IPR050348">
    <property type="entry name" value="Protein-Tyr_Phosphatase"/>
</dbReference>
<feature type="region of interest" description="Disordered" evidence="5">
    <location>
        <begin position="368"/>
        <end position="405"/>
    </location>
</feature>
<keyword evidence="3" id="KW-0904">Protein phosphatase</keyword>
<evidence type="ECO:0000259" key="6">
    <source>
        <dbReference type="PROSITE" id="PS50055"/>
    </source>
</evidence>
<dbReference type="Gene3D" id="3.90.190.10">
    <property type="entry name" value="Protein tyrosine phosphatase superfamily"/>
    <property type="match status" value="2"/>
</dbReference>
<dbReference type="SMART" id="SM00194">
    <property type="entry name" value="PTPc"/>
    <property type="match status" value="1"/>
</dbReference>
<evidence type="ECO:0000313" key="9">
    <source>
        <dbReference type="Proteomes" id="UP000230750"/>
    </source>
</evidence>
<evidence type="ECO:0000256" key="4">
    <source>
        <dbReference type="ARBA" id="ARBA00051722"/>
    </source>
</evidence>
<dbReference type="EC" id="3.1.3.48" evidence="1"/>
<dbReference type="PROSITE" id="PS50055">
    <property type="entry name" value="TYR_PHOSPHATASE_PTP"/>
    <property type="match status" value="2"/>
</dbReference>
<feature type="non-terminal residue" evidence="8">
    <location>
        <position position="1"/>
    </location>
</feature>
<comment type="caution">
    <text evidence="8">The sequence shown here is derived from an EMBL/GenBank/DDBJ whole genome shotgun (WGS) entry which is preliminary data.</text>
</comment>
<dbReference type="PRINTS" id="PR00700">
    <property type="entry name" value="PRTYPHPHTASE"/>
</dbReference>
<feature type="compositionally biased region" description="Polar residues" evidence="5">
    <location>
        <begin position="372"/>
        <end position="390"/>
    </location>
</feature>
<dbReference type="PANTHER" id="PTHR19134:SF560">
    <property type="entry name" value="PROTEIN-TYROSINE-PHOSPHATASE"/>
    <property type="match status" value="1"/>
</dbReference>
<feature type="compositionally biased region" description="Basic and acidic residues" evidence="5">
    <location>
        <begin position="395"/>
        <end position="404"/>
    </location>
</feature>
<dbReference type="InterPro" id="IPR000387">
    <property type="entry name" value="Tyr_Pase_dom"/>
</dbReference>
<feature type="domain" description="Tyrosine specific protein phosphatases" evidence="7">
    <location>
        <begin position="246"/>
        <end position="317"/>
    </location>
</feature>
<dbReference type="SUPFAM" id="SSF52799">
    <property type="entry name" value="(Phosphotyrosine protein) phosphatases II"/>
    <property type="match status" value="2"/>
</dbReference>
<dbReference type="STRING" id="307972.A0A2G8KNK8"/>
<dbReference type="InterPro" id="IPR003595">
    <property type="entry name" value="Tyr_Pase_cat"/>
</dbReference>
<evidence type="ECO:0000313" key="8">
    <source>
        <dbReference type="EMBL" id="PIK49606.1"/>
    </source>
</evidence>
<reference evidence="8 9" key="1">
    <citation type="journal article" date="2017" name="PLoS Biol.">
        <title>The sea cucumber genome provides insights into morphological evolution and visceral regeneration.</title>
        <authorList>
            <person name="Zhang X."/>
            <person name="Sun L."/>
            <person name="Yuan J."/>
            <person name="Sun Y."/>
            <person name="Gao Y."/>
            <person name="Zhang L."/>
            <person name="Li S."/>
            <person name="Dai H."/>
            <person name="Hamel J.F."/>
            <person name="Liu C."/>
            <person name="Yu Y."/>
            <person name="Liu S."/>
            <person name="Lin W."/>
            <person name="Guo K."/>
            <person name="Jin S."/>
            <person name="Xu P."/>
            <person name="Storey K.B."/>
            <person name="Huan P."/>
            <person name="Zhang T."/>
            <person name="Zhou Y."/>
            <person name="Zhang J."/>
            <person name="Lin C."/>
            <person name="Li X."/>
            <person name="Xing L."/>
            <person name="Huo D."/>
            <person name="Sun M."/>
            <person name="Wang L."/>
            <person name="Mercier A."/>
            <person name="Li F."/>
            <person name="Yang H."/>
            <person name="Xiang J."/>
        </authorList>
    </citation>
    <scope>NUCLEOTIDE SEQUENCE [LARGE SCALE GENOMIC DNA]</scope>
    <source>
        <strain evidence="8">Shaxun</strain>
        <tissue evidence="8">Muscle</tissue>
    </source>
</reference>
<dbReference type="EMBL" id="MRZV01000457">
    <property type="protein sequence ID" value="PIK49606.1"/>
    <property type="molecule type" value="Genomic_DNA"/>
</dbReference>
<name>A0A2G8KNK8_STIJA</name>
<sequence>NRSGPSGNTYHSSGVVNTALNVTDDKKVKEISAANSSVLDVGGIYGNLEPPSPIRIAEFPEYIISNIDKVEHEFGLLEGVQQKHPWTVAEEEYNRKKNRFRNMYPYDHCRVVLPKLPGDHHSDYYNASFILNERDVRAYIASQAPNKASVDDFWRLIWEQNVQTIVMLANLYEDTKERCLQYWPKEENEMQSFGYINVTWTKTQHFADYVIRTLSVERGGTIREVKQLHFKEWPDKDVPDSAMCLVEFARHCKLIHFKKKTPLLIHCSAGIGRTGTFIGLLSMMDVLQSKEYIDIFAFVNKMRENRVNMIQTKKQYRYLHTCLYEFHLTRDCQISAQILSRFKIHDNKAAILREFELLSEVEMSKTNDSLKTRGTTDSLARGNSTDSLETGGSMKTEHAPRDRFGNMVPTGRRKVFMLSSSPVTLITTSMLPSSSYEKKDAFITTQSPLPNTIEDFWRMIYDHKCHTVVMLNQLDKSDKDSVTAVWFI</sequence>
<dbReference type="Pfam" id="PF00102">
    <property type="entry name" value="Y_phosphatase"/>
    <property type="match status" value="2"/>
</dbReference>
<dbReference type="PANTHER" id="PTHR19134">
    <property type="entry name" value="RECEPTOR-TYPE TYROSINE-PROTEIN PHOSPHATASE"/>
    <property type="match status" value="1"/>
</dbReference>
<keyword evidence="2" id="KW-0378">Hydrolase</keyword>